<feature type="region of interest" description="Disordered" evidence="1">
    <location>
        <begin position="32"/>
        <end position="63"/>
    </location>
</feature>
<gene>
    <name evidence="2" type="ORF">METZ01_LOCUS356562</name>
</gene>
<reference evidence="2" key="1">
    <citation type="submission" date="2018-05" db="EMBL/GenBank/DDBJ databases">
        <authorList>
            <person name="Lanie J.A."/>
            <person name="Ng W.-L."/>
            <person name="Kazmierczak K.M."/>
            <person name="Andrzejewski T.M."/>
            <person name="Davidsen T.M."/>
            <person name="Wayne K.J."/>
            <person name="Tettelin H."/>
            <person name="Glass J.I."/>
            <person name="Rusch D."/>
            <person name="Podicherti R."/>
            <person name="Tsui H.-C.T."/>
            <person name="Winkler M.E."/>
        </authorList>
    </citation>
    <scope>NUCLEOTIDE SEQUENCE</scope>
</reference>
<name>A0A382S3L1_9ZZZZ</name>
<proteinExistence type="predicted"/>
<accession>A0A382S3L1</accession>
<dbReference type="EMBL" id="UINC01125701">
    <property type="protein sequence ID" value="SVD03708.1"/>
    <property type="molecule type" value="Genomic_DNA"/>
</dbReference>
<organism evidence="2">
    <name type="scientific">marine metagenome</name>
    <dbReference type="NCBI Taxonomy" id="408172"/>
    <lineage>
        <taxon>unclassified sequences</taxon>
        <taxon>metagenomes</taxon>
        <taxon>ecological metagenomes</taxon>
    </lineage>
</organism>
<feature type="compositionally biased region" description="Low complexity" evidence="1">
    <location>
        <begin position="34"/>
        <end position="49"/>
    </location>
</feature>
<evidence type="ECO:0000313" key="2">
    <source>
        <dbReference type="EMBL" id="SVD03708.1"/>
    </source>
</evidence>
<protein>
    <submittedName>
        <fullName evidence="2">Uncharacterized protein</fullName>
    </submittedName>
</protein>
<sequence>MTLPPTSRIKRQPTLAILASAFPLIEAMTGLVDSSAPSPSSPTSFSCESIEGKKRKTTIENEI</sequence>
<dbReference type="AlphaFoldDB" id="A0A382S3L1"/>
<evidence type="ECO:0000256" key="1">
    <source>
        <dbReference type="SAM" id="MobiDB-lite"/>
    </source>
</evidence>